<dbReference type="EnsemblPlants" id="AES75504">
    <property type="protein sequence ID" value="AES75504"/>
    <property type="gene ID" value="MTR_6g045760"/>
</dbReference>
<reference evidence="1 3" key="1">
    <citation type="journal article" date="2011" name="Nature">
        <title>The Medicago genome provides insight into the evolution of rhizobial symbioses.</title>
        <authorList>
            <person name="Young N.D."/>
            <person name="Debelle F."/>
            <person name="Oldroyd G.E."/>
            <person name="Geurts R."/>
            <person name="Cannon S.B."/>
            <person name="Udvardi M.K."/>
            <person name="Benedito V.A."/>
            <person name="Mayer K.F."/>
            <person name="Gouzy J."/>
            <person name="Schoof H."/>
            <person name="Van de Peer Y."/>
            <person name="Proost S."/>
            <person name="Cook D.R."/>
            <person name="Meyers B.C."/>
            <person name="Spannagl M."/>
            <person name="Cheung F."/>
            <person name="De Mita S."/>
            <person name="Krishnakumar V."/>
            <person name="Gundlach H."/>
            <person name="Zhou S."/>
            <person name="Mudge J."/>
            <person name="Bharti A.K."/>
            <person name="Murray J.D."/>
            <person name="Naoumkina M.A."/>
            <person name="Rosen B."/>
            <person name="Silverstein K.A."/>
            <person name="Tang H."/>
            <person name="Rombauts S."/>
            <person name="Zhao P.X."/>
            <person name="Zhou P."/>
            <person name="Barbe V."/>
            <person name="Bardou P."/>
            <person name="Bechner M."/>
            <person name="Bellec A."/>
            <person name="Berger A."/>
            <person name="Berges H."/>
            <person name="Bidwell S."/>
            <person name="Bisseling T."/>
            <person name="Choisne N."/>
            <person name="Couloux A."/>
            <person name="Denny R."/>
            <person name="Deshpande S."/>
            <person name="Dai X."/>
            <person name="Doyle J.J."/>
            <person name="Dudez A.M."/>
            <person name="Farmer A.D."/>
            <person name="Fouteau S."/>
            <person name="Franken C."/>
            <person name="Gibelin C."/>
            <person name="Gish J."/>
            <person name="Goldstein S."/>
            <person name="Gonzalez A.J."/>
            <person name="Green P.J."/>
            <person name="Hallab A."/>
            <person name="Hartog M."/>
            <person name="Hua A."/>
            <person name="Humphray S.J."/>
            <person name="Jeong D.H."/>
            <person name="Jing Y."/>
            <person name="Jocker A."/>
            <person name="Kenton S.M."/>
            <person name="Kim D.J."/>
            <person name="Klee K."/>
            <person name="Lai H."/>
            <person name="Lang C."/>
            <person name="Lin S."/>
            <person name="Macmil S.L."/>
            <person name="Magdelenat G."/>
            <person name="Matthews L."/>
            <person name="McCorrison J."/>
            <person name="Monaghan E.L."/>
            <person name="Mun J.H."/>
            <person name="Najar F.Z."/>
            <person name="Nicholson C."/>
            <person name="Noirot C."/>
            <person name="O'Bleness M."/>
            <person name="Paule C.R."/>
            <person name="Poulain J."/>
            <person name="Prion F."/>
            <person name="Qin B."/>
            <person name="Qu C."/>
            <person name="Retzel E.F."/>
            <person name="Riddle C."/>
            <person name="Sallet E."/>
            <person name="Samain S."/>
            <person name="Samson N."/>
            <person name="Sanders I."/>
            <person name="Saurat O."/>
            <person name="Scarpelli C."/>
            <person name="Schiex T."/>
            <person name="Segurens B."/>
            <person name="Severin A.J."/>
            <person name="Sherrier D.J."/>
            <person name="Shi R."/>
            <person name="Sims S."/>
            <person name="Singer S.R."/>
            <person name="Sinharoy S."/>
            <person name="Sterck L."/>
            <person name="Viollet A."/>
            <person name="Wang B.B."/>
            <person name="Wang K."/>
            <person name="Wang M."/>
            <person name="Wang X."/>
            <person name="Warfsmann J."/>
            <person name="Weissenbach J."/>
            <person name="White D.D."/>
            <person name="White J.D."/>
            <person name="Wiley G.B."/>
            <person name="Wincker P."/>
            <person name="Xing Y."/>
            <person name="Yang L."/>
            <person name="Yao Z."/>
            <person name="Ying F."/>
            <person name="Zhai J."/>
            <person name="Zhou L."/>
            <person name="Zuber A."/>
            <person name="Denarie J."/>
            <person name="Dixon R.A."/>
            <person name="May G.D."/>
            <person name="Schwartz D.C."/>
            <person name="Rogers J."/>
            <person name="Quetier F."/>
            <person name="Town C.D."/>
            <person name="Roe B.A."/>
        </authorList>
    </citation>
    <scope>NUCLEOTIDE SEQUENCE [LARGE SCALE GENOMIC DNA]</scope>
    <source>
        <strain evidence="1">A17</strain>
        <strain evidence="2 3">cv. Jemalong A17</strain>
    </source>
</reference>
<protein>
    <submittedName>
        <fullName evidence="1 2">Uncharacterized protein</fullName>
    </submittedName>
</protein>
<reference evidence="2" key="3">
    <citation type="submission" date="2015-04" db="UniProtKB">
        <authorList>
            <consortium name="EnsemblPlants"/>
        </authorList>
    </citation>
    <scope>IDENTIFICATION</scope>
    <source>
        <strain evidence="2">cv. Jemalong A17</strain>
    </source>
</reference>
<gene>
    <name evidence="1" type="ordered locus">MTR_6g045760</name>
</gene>
<organism evidence="1 3">
    <name type="scientific">Medicago truncatula</name>
    <name type="common">Barrel medic</name>
    <name type="synonym">Medicago tribuloides</name>
    <dbReference type="NCBI Taxonomy" id="3880"/>
    <lineage>
        <taxon>Eukaryota</taxon>
        <taxon>Viridiplantae</taxon>
        <taxon>Streptophyta</taxon>
        <taxon>Embryophyta</taxon>
        <taxon>Tracheophyta</taxon>
        <taxon>Spermatophyta</taxon>
        <taxon>Magnoliopsida</taxon>
        <taxon>eudicotyledons</taxon>
        <taxon>Gunneridae</taxon>
        <taxon>Pentapetalae</taxon>
        <taxon>rosids</taxon>
        <taxon>fabids</taxon>
        <taxon>Fabales</taxon>
        <taxon>Fabaceae</taxon>
        <taxon>Papilionoideae</taxon>
        <taxon>50 kb inversion clade</taxon>
        <taxon>NPAAA clade</taxon>
        <taxon>Hologalegina</taxon>
        <taxon>IRL clade</taxon>
        <taxon>Trifolieae</taxon>
        <taxon>Medicago</taxon>
    </lineage>
</organism>
<dbReference type="Proteomes" id="UP000002051">
    <property type="component" value="Chromosome 6"/>
</dbReference>
<evidence type="ECO:0000313" key="2">
    <source>
        <dbReference type="EnsemblPlants" id="AES75504"/>
    </source>
</evidence>
<dbReference type="HOGENOM" id="CLU_2609683_0_0_1"/>
<name>G7KK60_MEDTR</name>
<accession>G7KK60</accession>
<reference evidence="1 3" key="2">
    <citation type="journal article" date="2014" name="BMC Genomics">
        <title>An improved genome release (version Mt4.0) for the model legume Medicago truncatula.</title>
        <authorList>
            <person name="Tang H."/>
            <person name="Krishnakumar V."/>
            <person name="Bidwell S."/>
            <person name="Rosen B."/>
            <person name="Chan A."/>
            <person name="Zhou S."/>
            <person name="Gentzbittel L."/>
            <person name="Childs K.L."/>
            <person name="Yandell M."/>
            <person name="Gundlach H."/>
            <person name="Mayer K.F."/>
            <person name="Schwartz D.C."/>
            <person name="Town C.D."/>
        </authorList>
    </citation>
    <scope>GENOME REANNOTATION</scope>
    <source>
        <strain evidence="2 3">cv. Jemalong A17</strain>
    </source>
</reference>
<keyword evidence="3" id="KW-1185">Reference proteome</keyword>
<evidence type="ECO:0000313" key="1">
    <source>
        <dbReference type="EMBL" id="AES75504.2"/>
    </source>
</evidence>
<proteinExistence type="predicted"/>
<dbReference type="AlphaFoldDB" id="G7KK60"/>
<evidence type="ECO:0000313" key="3">
    <source>
        <dbReference type="Proteomes" id="UP000002051"/>
    </source>
</evidence>
<sequence length="79" mass="9045">MNLAQNNLGKRFLRNTVDGVVRWLALSNLGLVDTRYYTQTRLPYEHHWNGSISVTRQCSSVVDDSGNLVEPVIQVRFKP</sequence>
<dbReference type="PaxDb" id="3880-AES75504"/>
<dbReference type="EMBL" id="CM001222">
    <property type="protein sequence ID" value="AES75504.2"/>
    <property type="molecule type" value="Genomic_DNA"/>
</dbReference>
<accession>A0A0C3VVV6</accession>